<dbReference type="InterPro" id="IPR028978">
    <property type="entry name" value="Chorismate_lyase_/UTRA_dom_sf"/>
</dbReference>
<organism evidence="5 6">
    <name type="scientific">Leucobacter muris</name>
    <dbReference type="NCBI Taxonomy" id="1935379"/>
    <lineage>
        <taxon>Bacteria</taxon>
        <taxon>Bacillati</taxon>
        <taxon>Actinomycetota</taxon>
        <taxon>Actinomycetes</taxon>
        <taxon>Micrococcales</taxon>
        <taxon>Microbacteriaceae</taxon>
        <taxon>Leucobacter</taxon>
    </lineage>
</organism>
<dbReference type="CDD" id="cd07377">
    <property type="entry name" value="WHTH_GntR"/>
    <property type="match status" value="1"/>
</dbReference>
<dbReference type="InterPro" id="IPR000524">
    <property type="entry name" value="Tscrpt_reg_HTH_GntR"/>
</dbReference>
<keyword evidence="2" id="KW-0238">DNA-binding</keyword>
<dbReference type="InterPro" id="IPR036388">
    <property type="entry name" value="WH-like_DNA-bd_sf"/>
</dbReference>
<keyword evidence="3" id="KW-0804">Transcription</keyword>
<accession>A0ABX5QHI8</accession>
<dbReference type="RefSeq" id="WP_128387383.1">
    <property type="nucleotide sequence ID" value="NZ_CP035037.1"/>
</dbReference>
<dbReference type="PROSITE" id="PS50949">
    <property type="entry name" value="HTH_GNTR"/>
    <property type="match status" value="1"/>
</dbReference>
<keyword evidence="6" id="KW-1185">Reference proteome</keyword>
<dbReference type="Pfam" id="PF07702">
    <property type="entry name" value="UTRA"/>
    <property type="match status" value="1"/>
</dbReference>
<evidence type="ECO:0000256" key="2">
    <source>
        <dbReference type="ARBA" id="ARBA00023125"/>
    </source>
</evidence>
<gene>
    <name evidence="5" type="ORF">Leucomu_12155</name>
</gene>
<dbReference type="Pfam" id="PF00392">
    <property type="entry name" value="GntR"/>
    <property type="match status" value="1"/>
</dbReference>
<dbReference type="SUPFAM" id="SSF46785">
    <property type="entry name" value="Winged helix' DNA-binding domain"/>
    <property type="match status" value="1"/>
</dbReference>
<dbReference type="PANTHER" id="PTHR44846:SF1">
    <property type="entry name" value="MANNOSYL-D-GLYCERATE TRANSPORT_METABOLISM SYSTEM REPRESSOR MNGR-RELATED"/>
    <property type="match status" value="1"/>
</dbReference>
<dbReference type="PRINTS" id="PR00035">
    <property type="entry name" value="HTHGNTR"/>
</dbReference>
<keyword evidence="1" id="KW-0805">Transcription regulation</keyword>
<dbReference type="SUPFAM" id="SSF64288">
    <property type="entry name" value="Chorismate lyase-like"/>
    <property type="match status" value="1"/>
</dbReference>
<evidence type="ECO:0000313" key="6">
    <source>
        <dbReference type="Proteomes" id="UP000285768"/>
    </source>
</evidence>
<name>A0ABX5QHI8_9MICO</name>
<proteinExistence type="predicted"/>
<protein>
    <submittedName>
        <fullName evidence="5">GntR family transcriptional regulator</fullName>
    </submittedName>
</protein>
<dbReference type="SMART" id="SM00345">
    <property type="entry name" value="HTH_GNTR"/>
    <property type="match status" value="1"/>
</dbReference>
<dbReference type="InterPro" id="IPR050679">
    <property type="entry name" value="Bact_HTH_transcr_reg"/>
</dbReference>
<dbReference type="Gene3D" id="3.40.1410.10">
    <property type="entry name" value="Chorismate lyase-like"/>
    <property type="match status" value="1"/>
</dbReference>
<evidence type="ECO:0000256" key="1">
    <source>
        <dbReference type="ARBA" id="ARBA00023015"/>
    </source>
</evidence>
<dbReference type="InterPro" id="IPR036390">
    <property type="entry name" value="WH_DNA-bd_sf"/>
</dbReference>
<dbReference type="Proteomes" id="UP000285768">
    <property type="component" value="Chromosome"/>
</dbReference>
<reference evidence="5 6" key="1">
    <citation type="submission" date="2019-01" db="EMBL/GenBank/DDBJ databases">
        <title>Leucobacter muris sp. nov. isolated from the nose of a laboratory mouse.</title>
        <authorList>
            <person name="Benga L."/>
            <person name="Sproeer C."/>
            <person name="Schumann P."/>
            <person name="Verbarg S."/>
            <person name="Bunk B."/>
            <person name="Engelhardt E."/>
            <person name="Benten P.M."/>
            <person name="Sager M."/>
        </authorList>
    </citation>
    <scope>NUCLEOTIDE SEQUENCE [LARGE SCALE GENOMIC DNA]</scope>
    <source>
        <strain evidence="5 6">DSM 101948</strain>
    </source>
</reference>
<dbReference type="SMART" id="SM00866">
    <property type="entry name" value="UTRA"/>
    <property type="match status" value="1"/>
</dbReference>
<feature type="domain" description="HTH gntR-type" evidence="4">
    <location>
        <begin position="2"/>
        <end position="70"/>
    </location>
</feature>
<sequence>MTNTPKYYTQKLRILDLIEGAQPGDPLPAERELAEHFRTSRTTIRQALTELVAEGRIERTQGRGTFVSHPPPITVRQLTSFSEDLGEAGLDDEVLGIAAQPADAEVARALEVPAGAGITRIDRLRRRDGVALARETAHLPGAYPGIAAELARRGSLYRTLREAYGVELVSADDEIGTELAGPAEAGLLGIDVGRPLLVVRRTARRADGAPAEFTRSAFRGDRFRFRASTARG</sequence>
<evidence type="ECO:0000259" key="4">
    <source>
        <dbReference type="PROSITE" id="PS50949"/>
    </source>
</evidence>
<evidence type="ECO:0000256" key="3">
    <source>
        <dbReference type="ARBA" id="ARBA00023163"/>
    </source>
</evidence>
<dbReference type="PANTHER" id="PTHR44846">
    <property type="entry name" value="MANNOSYL-D-GLYCERATE TRANSPORT/METABOLISM SYSTEM REPRESSOR MNGR-RELATED"/>
    <property type="match status" value="1"/>
</dbReference>
<evidence type="ECO:0000313" key="5">
    <source>
        <dbReference type="EMBL" id="QAB18563.1"/>
    </source>
</evidence>
<dbReference type="InterPro" id="IPR011663">
    <property type="entry name" value="UTRA"/>
</dbReference>
<dbReference type="Gene3D" id="1.10.10.10">
    <property type="entry name" value="Winged helix-like DNA-binding domain superfamily/Winged helix DNA-binding domain"/>
    <property type="match status" value="1"/>
</dbReference>
<dbReference type="EMBL" id="CP035037">
    <property type="protein sequence ID" value="QAB18563.1"/>
    <property type="molecule type" value="Genomic_DNA"/>
</dbReference>